<dbReference type="Gene3D" id="3.90.1300.10">
    <property type="entry name" value="Amidase signature (AS) domain"/>
    <property type="match status" value="1"/>
</dbReference>
<reference evidence="5" key="1">
    <citation type="journal article" date="2019" name="Int. J. Syst. Evol. Microbiol.">
        <title>The Global Catalogue of Microorganisms (GCM) 10K type strain sequencing project: providing services to taxonomists for standard genome sequencing and annotation.</title>
        <authorList>
            <consortium name="The Broad Institute Genomics Platform"/>
            <consortium name="The Broad Institute Genome Sequencing Center for Infectious Disease"/>
            <person name="Wu L."/>
            <person name="Ma J."/>
        </authorList>
    </citation>
    <scope>NUCLEOTIDE SEQUENCE [LARGE SCALE GENOMIC DNA]</scope>
    <source>
        <strain evidence="5">JCM 30346</strain>
    </source>
</reference>
<dbReference type="Pfam" id="PF01425">
    <property type="entry name" value="Amidase"/>
    <property type="match status" value="1"/>
</dbReference>
<keyword evidence="5" id="KW-1185">Reference proteome</keyword>
<dbReference type="NCBIfam" id="NF005687">
    <property type="entry name" value="PRK07487.1"/>
    <property type="match status" value="1"/>
</dbReference>
<dbReference type="InterPro" id="IPR036928">
    <property type="entry name" value="AS_sf"/>
</dbReference>
<dbReference type="PANTHER" id="PTHR11895:SF7">
    <property type="entry name" value="GLUTAMYL-TRNA(GLN) AMIDOTRANSFERASE SUBUNIT A, MITOCHONDRIAL"/>
    <property type="match status" value="1"/>
</dbReference>
<dbReference type="RefSeq" id="WP_380756129.1">
    <property type="nucleotide sequence ID" value="NZ_JBHSRF010000033.1"/>
</dbReference>
<sequence length="481" mass="49870">MAELWEMGARELAGMVGERRVSCREVVEAHLGRIEEVGGQVNAVTVVLGDAALGAADETDRALRRGEAAGALAGVPMTVKENIDVAGSATTFGIEALRDAVAVRDAPHIAQLRAAGAIPIGRGNMPEFGMRWHTDNALRGATRNPWSAGHTPGGSSGGDAVAVATGMAALGMGNDGAGSLRWPARCCGVAALKPSLGRVAQAGPGSRRPMPFAFQLLGVHGVIARRVEDLRLAFAHMCGGPGDADPWYAPVPLRGPGPAAPLRVAVIGSGPGDGDESGAVRRAAGLLAGAGYLVEERTPPALVRAAELHTQIMSAYGRVHEEQPPVETVASEGFVRFWAAFEETWNRAAGERAFDPMMERAALVAAWAEWMTHTPLLLAPVCALPPFRVGTDLDPGWLSGWPAALRATVAVNLLGLPAVTVPTGTSGGLPQAVQIIAPRFREDLCLDAASAVETGTPSLTPLTPLLASRDHAGDGRPPGTR</sequence>
<dbReference type="PROSITE" id="PS00571">
    <property type="entry name" value="AMIDASES"/>
    <property type="match status" value="1"/>
</dbReference>
<comment type="caution">
    <text evidence="4">The sequence shown here is derived from an EMBL/GenBank/DDBJ whole genome shotgun (WGS) entry which is preliminary data.</text>
</comment>
<feature type="region of interest" description="Disordered" evidence="2">
    <location>
        <begin position="457"/>
        <end position="481"/>
    </location>
</feature>
<dbReference type="PANTHER" id="PTHR11895">
    <property type="entry name" value="TRANSAMIDASE"/>
    <property type="match status" value="1"/>
</dbReference>
<comment type="similarity">
    <text evidence="1">Belongs to the amidase family.</text>
</comment>
<organism evidence="4 5">
    <name type="scientific">Sphaerisporangium aureirubrum</name>
    <dbReference type="NCBI Taxonomy" id="1544736"/>
    <lineage>
        <taxon>Bacteria</taxon>
        <taxon>Bacillati</taxon>
        <taxon>Actinomycetota</taxon>
        <taxon>Actinomycetes</taxon>
        <taxon>Streptosporangiales</taxon>
        <taxon>Streptosporangiaceae</taxon>
        <taxon>Sphaerisporangium</taxon>
    </lineage>
</organism>
<name>A0ABW1NMN7_9ACTN</name>
<dbReference type="Proteomes" id="UP001596137">
    <property type="component" value="Unassembled WGS sequence"/>
</dbReference>
<evidence type="ECO:0000256" key="1">
    <source>
        <dbReference type="ARBA" id="ARBA00009199"/>
    </source>
</evidence>
<dbReference type="SUPFAM" id="SSF75304">
    <property type="entry name" value="Amidase signature (AS) enzymes"/>
    <property type="match status" value="1"/>
</dbReference>
<accession>A0ABW1NMN7</accession>
<evidence type="ECO:0000256" key="2">
    <source>
        <dbReference type="SAM" id="MobiDB-lite"/>
    </source>
</evidence>
<evidence type="ECO:0000313" key="5">
    <source>
        <dbReference type="Proteomes" id="UP001596137"/>
    </source>
</evidence>
<feature type="compositionally biased region" description="Low complexity" evidence="2">
    <location>
        <begin position="457"/>
        <end position="466"/>
    </location>
</feature>
<evidence type="ECO:0000259" key="3">
    <source>
        <dbReference type="Pfam" id="PF01425"/>
    </source>
</evidence>
<dbReference type="InterPro" id="IPR023631">
    <property type="entry name" value="Amidase_dom"/>
</dbReference>
<feature type="domain" description="Amidase" evidence="3">
    <location>
        <begin position="25"/>
        <end position="446"/>
    </location>
</feature>
<dbReference type="InterPro" id="IPR000120">
    <property type="entry name" value="Amidase"/>
</dbReference>
<dbReference type="EMBL" id="JBHSRF010000033">
    <property type="protein sequence ID" value="MFC6083782.1"/>
    <property type="molecule type" value="Genomic_DNA"/>
</dbReference>
<protein>
    <submittedName>
        <fullName evidence="4">Amidase</fullName>
    </submittedName>
</protein>
<evidence type="ECO:0000313" key="4">
    <source>
        <dbReference type="EMBL" id="MFC6083782.1"/>
    </source>
</evidence>
<proteinExistence type="inferred from homology"/>
<dbReference type="InterPro" id="IPR020556">
    <property type="entry name" value="Amidase_CS"/>
</dbReference>
<gene>
    <name evidence="4" type="ORF">ACFP1K_21630</name>
</gene>